<evidence type="ECO:0000256" key="2">
    <source>
        <dbReference type="SAM" id="Phobius"/>
    </source>
</evidence>
<feature type="compositionally biased region" description="Basic and acidic residues" evidence="1">
    <location>
        <begin position="125"/>
        <end position="136"/>
    </location>
</feature>
<proteinExistence type="predicted"/>
<comment type="caution">
    <text evidence="3">The sequence shown here is derived from an EMBL/GenBank/DDBJ whole genome shotgun (WGS) entry which is preliminary data.</text>
</comment>
<evidence type="ECO:0000256" key="1">
    <source>
        <dbReference type="SAM" id="MobiDB-lite"/>
    </source>
</evidence>
<feature type="transmembrane region" description="Helical" evidence="2">
    <location>
        <begin position="30"/>
        <end position="48"/>
    </location>
</feature>
<keyword evidence="4" id="KW-1185">Reference proteome</keyword>
<reference evidence="3" key="1">
    <citation type="submission" date="2022-07" db="EMBL/GenBank/DDBJ databases">
        <authorList>
            <person name="Li W.-J."/>
            <person name="Deng Q.-Q."/>
        </authorList>
    </citation>
    <scope>NUCLEOTIDE SEQUENCE</scope>
    <source>
        <strain evidence="3">SYSU M60031</strain>
    </source>
</reference>
<dbReference type="InterPro" id="IPR014195">
    <property type="entry name" value="Spore_III_AG"/>
</dbReference>
<dbReference type="AlphaFoldDB" id="A0AA41X561"/>
<feature type="region of interest" description="Disordered" evidence="1">
    <location>
        <begin position="1"/>
        <end position="20"/>
    </location>
</feature>
<keyword evidence="2" id="KW-1133">Transmembrane helix</keyword>
<evidence type="ECO:0000313" key="4">
    <source>
        <dbReference type="Proteomes" id="UP001156102"/>
    </source>
</evidence>
<dbReference type="Proteomes" id="UP001156102">
    <property type="component" value="Unassembled WGS sequence"/>
</dbReference>
<protein>
    <submittedName>
        <fullName evidence="3">Stage III sporulation protein AG</fullName>
    </submittedName>
</protein>
<accession>A0AA41X561</accession>
<gene>
    <name evidence="3" type="primary">spoIIIAG</name>
    <name evidence="3" type="ORF">NK662_00705</name>
</gene>
<dbReference type="NCBIfam" id="TIGR02830">
    <property type="entry name" value="spore_III_AG"/>
    <property type="match status" value="1"/>
</dbReference>
<dbReference type="RefSeq" id="WP_254756344.1">
    <property type="nucleotide sequence ID" value="NZ_JANCLT010000001.1"/>
</dbReference>
<feature type="region of interest" description="Disordered" evidence="1">
    <location>
        <begin position="125"/>
        <end position="150"/>
    </location>
</feature>
<dbReference type="EMBL" id="JANCLT010000001">
    <property type="protein sequence ID" value="MCP8967055.1"/>
    <property type="molecule type" value="Genomic_DNA"/>
</dbReference>
<organism evidence="3 4">
    <name type="scientific">Ectobacillus ponti</name>
    <dbReference type="NCBI Taxonomy" id="2961894"/>
    <lineage>
        <taxon>Bacteria</taxon>
        <taxon>Bacillati</taxon>
        <taxon>Bacillota</taxon>
        <taxon>Bacilli</taxon>
        <taxon>Bacillales</taxon>
        <taxon>Bacillaceae</taxon>
        <taxon>Ectobacillus</taxon>
    </lineage>
</organism>
<name>A0AA41X561_9BACI</name>
<evidence type="ECO:0000313" key="3">
    <source>
        <dbReference type="EMBL" id="MCP8967055.1"/>
    </source>
</evidence>
<keyword evidence="2" id="KW-0812">Transmembrane</keyword>
<sequence length="213" mass="23304">MNEKKPSFLSKFLKGSEEDERTRKKLAPKVMVGLLAAGILLMFSGNLFQAKKEVPVFNNQTAGSKPEDVPAFASKNSTSSSIGKAEKELEDELQSLLESIKGVGSVTVYVNLDSTNIKVLNKDRTTRTQTTTEKDPQGGNRQIQDETQDEKTTIIRSDNSEGPIVIKEDKPPVRGVAVTAEGAGDLEVKKEIIEMVTRFLGVESHKVAVNVKK</sequence>
<feature type="region of interest" description="Disordered" evidence="1">
    <location>
        <begin position="59"/>
        <end position="78"/>
    </location>
</feature>
<keyword evidence="2" id="KW-0472">Membrane</keyword>